<keyword evidence="3" id="KW-1185">Reference proteome</keyword>
<sequence>MKQTSFVIAIFALLLVFAQAKRHHVKSSDKQQYLKESANQDDIARQIFKGIAKSFNVELSLSNYQSITYENLQIDNLEKALNNFGAVQIDQSYLKETIKSIQDIFIKFRNAIPQTEQTDKIINSFLRVFADEQTFNSIKIKLYEDKGIDCQLYLWGALDYIIFDKYQVVGETLGRVIYLMNQYIE</sequence>
<dbReference type="AlphaFoldDB" id="Q22FY4"/>
<gene>
    <name evidence="2" type="ORF">TTHERM_00721730</name>
</gene>
<accession>Q22FY4</accession>
<dbReference type="GeneID" id="7838122"/>
<feature type="signal peptide" evidence="1">
    <location>
        <begin position="1"/>
        <end position="20"/>
    </location>
</feature>
<reference evidence="3" key="1">
    <citation type="journal article" date="2006" name="PLoS Biol.">
        <title>Macronuclear genome sequence of the ciliate Tetrahymena thermophila, a model eukaryote.</title>
        <authorList>
            <person name="Eisen J.A."/>
            <person name="Coyne R.S."/>
            <person name="Wu M."/>
            <person name="Wu D."/>
            <person name="Thiagarajan M."/>
            <person name="Wortman J.R."/>
            <person name="Badger J.H."/>
            <person name="Ren Q."/>
            <person name="Amedeo P."/>
            <person name="Jones K.M."/>
            <person name="Tallon L.J."/>
            <person name="Delcher A.L."/>
            <person name="Salzberg S.L."/>
            <person name="Silva J.C."/>
            <person name="Haas B.J."/>
            <person name="Majoros W.H."/>
            <person name="Farzad M."/>
            <person name="Carlton J.M."/>
            <person name="Smith R.K. Jr."/>
            <person name="Garg J."/>
            <person name="Pearlman R.E."/>
            <person name="Karrer K.M."/>
            <person name="Sun L."/>
            <person name="Manning G."/>
            <person name="Elde N.C."/>
            <person name="Turkewitz A.P."/>
            <person name="Asai D.J."/>
            <person name="Wilkes D.E."/>
            <person name="Wang Y."/>
            <person name="Cai H."/>
            <person name="Collins K."/>
            <person name="Stewart B.A."/>
            <person name="Lee S.R."/>
            <person name="Wilamowska K."/>
            <person name="Weinberg Z."/>
            <person name="Ruzzo W.L."/>
            <person name="Wloga D."/>
            <person name="Gaertig J."/>
            <person name="Frankel J."/>
            <person name="Tsao C.-C."/>
            <person name="Gorovsky M.A."/>
            <person name="Keeling P.J."/>
            <person name="Waller R.F."/>
            <person name="Patron N.J."/>
            <person name="Cherry J.M."/>
            <person name="Stover N.A."/>
            <person name="Krieger C.J."/>
            <person name="del Toro C."/>
            <person name="Ryder H.F."/>
            <person name="Williamson S.C."/>
            <person name="Barbeau R.A."/>
            <person name="Hamilton E.P."/>
            <person name="Orias E."/>
        </authorList>
    </citation>
    <scope>NUCLEOTIDE SEQUENCE [LARGE SCALE GENOMIC DNA]</scope>
    <source>
        <strain evidence="3">SB210</strain>
    </source>
</reference>
<organism evidence="2 3">
    <name type="scientific">Tetrahymena thermophila (strain SB210)</name>
    <dbReference type="NCBI Taxonomy" id="312017"/>
    <lineage>
        <taxon>Eukaryota</taxon>
        <taxon>Sar</taxon>
        <taxon>Alveolata</taxon>
        <taxon>Ciliophora</taxon>
        <taxon>Intramacronucleata</taxon>
        <taxon>Oligohymenophorea</taxon>
        <taxon>Hymenostomatida</taxon>
        <taxon>Tetrahymenina</taxon>
        <taxon>Tetrahymenidae</taxon>
        <taxon>Tetrahymena</taxon>
    </lineage>
</organism>
<protein>
    <recommendedName>
        <fullName evidence="4">Transmembrane protein</fullName>
    </recommendedName>
</protein>
<evidence type="ECO:0000256" key="1">
    <source>
        <dbReference type="SAM" id="SignalP"/>
    </source>
</evidence>
<feature type="chain" id="PRO_5004201365" description="Transmembrane protein" evidence="1">
    <location>
        <begin position="21"/>
        <end position="185"/>
    </location>
</feature>
<dbReference type="HOGENOM" id="CLU_1566024_0_0_1"/>
<dbReference type="RefSeq" id="XP_001031905.2">
    <property type="nucleotide sequence ID" value="XM_001031905.2"/>
</dbReference>
<dbReference type="Proteomes" id="UP000009168">
    <property type="component" value="Unassembled WGS sequence"/>
</dbReference>
<proteinExistence type="predicted"/>
<evidence type="ECO:0000313" key="2">
    <source>
        <dbReference type="EMBL" id="EAR84242.2"/>
    </source>
</evidence>
<dbReference type="EMBL" id="GG662576">
    <property type="protein sequence ID" value="EAR84242.2"/>
    <property type="molecule type" value="Genomic_DNA"/>
</dbReference>
<evidence type="ECO:0000313" key="3">
    <source>
        <dbReference type="Proteomes" id="UP000009168"/>
    </source>
</evidence>
<name>Q22FY4_TETTS</name>
<keyword evidence="1" id="KW-0732">Signal</keyword>
<evidence type="ECO:0008006" key="4">
    <source>
        <dbReference type="Google" id="ProtNLM"/>
    </source>
</evidence>
<dbReference type="InParanoid" id="Q22FY4"/>
<dbReference type="KEGG" id="tet:TTHERM_00721730"/>